<protein>
    <recommendedName>
        <fullName evidence="4">AAA+ ATPase domain-containing protein</fullName>
    </recommendedName>
</protein>
<dbReference type="SUPFAM" id="SSF52540">
    <property type="entry name" value="P-loop containing nucleoside triphosphate hydrolases"/>
    <property type="match status" value="1"/>
</dbReference>
<dbReference type="RefSeq" id="XP_013262656.1">
    <property type="nucleotide sequence ID" value="XM_013407202.1"/>
</dbReference>
<evidence type="ECO:0000313" key="5">
    <source>
        <dbReference type="EMBL" id="KEF60066.1"/>
    </source>
</evidence>
<dbReference type="GeneID" id="25279843"/>
<keyword evidence="3" id="KW-0067">ATP-binding</keyword>
<dbReference type="InterPro" id="IPR003959">
    <property type="entry name" value="ATPase_AAA_core"/>
</dbReference>
<dbReference type="OrthoDB" id="2115716at2759"/>
<dbReference type="SMART" id="SM00382">
    <property type="entry name" value="AAA"/>
    <property type="match status" value="1"/>
</dbReference>
<evidence type="ECO:0000256" key="3">
    <source>
        <dbReference type="ARBA" id="ARBA00022840"/>
    </source>
</evidence>
<dbReference type="EMBL" id="AMGV01000003">
    <property type="protein sequence ID" value="KEF60066.1"/>
    <property type="molecule type" value="Genomic_DNA"/>
</dbReference>
<dbReference type="Proteomes" id="UP000027920">
    <property type="component" value="Unassembled WGS sequence"/>
</dbReference>
<name>A0A072PJJ7_9EURO</name>
<dbReference type="Gene3D" id="3.40.50.300">
    <property type="entry name" value="P-loop containing nucleotide triphosphate hydrolases"/>
    <property type="match status" value="1"/>
</dbReference>
<dbReference type="PANTHER" id="PTHR23073">
    <property type="entry name" value="26S PROTEASOME REGULATORY SUBUNIT"/>
    <property type="match status" value="1"/>
</dbReference>
<dbReference type="CDD" id="cd19481">
    <property type="entry name" value="RecA-like_protease"/>
    <property type="match status" value="1"/>
</dbReference>
<dbReference type="InterPro" id="IPR027417">
    <property type="entry name" value="P-loop_NTPase"/>
</dbReference>
<dbReference type="HOGENOM" id="CLU_025506_2_0_1"/>
<evidence type="ECO:0000256" key="2">
    <source>
        <dbReference type="ARBA" id="ARBA00022741"/>
    </source>
</evidence>
<dbReference type="GO" id="GO:0016887">
    <property type="term" value="F:ATP hydrolysis activity"/>
    <property type="evidence" value="ECO:0007669"/>
    <property type="project" value="InterPro"/>
</dbReference>
<keyword evidence="6" id="KW-1185">Reference proteome</keyword>
<gene>
    <name evidence="5" type="ORF">A1O9_04916</name>
</gene>
<dbReference type="Pfam" id="PF00004">
    <property type="entry name" value="AAA"/>
    <property type="match status" value="1"/>
</dbReference>
<reference evidence="5 6" key="1">
    <citation type="submission" date="2013-03" db="EMBL/GenBank/DDBJ databases">
        <title>The Genome Sequence of Exophiala aquamarina CBS 119918.</title>
        <authorList>
            <consortium name="The Broad Institute Genomics Platform"/>
            <person name="Cuomo C."/>
            <person name="de Hoog S."/>
            <person name="Gorbushina A."/>
            <person name="Walker B."/>
            <person name="Young S.K."/>
            <person name="Zeng Q."/>
            <person name="Gargeya S."/>
            <person name="Fitzgerald M."/>
            <person name="Haas B."/>
            <person name="Abouelleil A."/>
            <person name="Allen A.W."/>
            <person name="Alvarado L."/>
            <person name="Arachchi H.M."/>
            <person name="Berlin A.M."/>
            <person name="Chapman S.B."/>
            <person name="Gainer-Dewar J."/>
            <person name="Goldberg J."/>
            <person name="Griggs A."/>
            <person name="Gujja S."/>
            <person name="Hansen M."/>
            <person name="Howarth C."/>
            <person name="Imamovic A."/>
            <person name="Ireland A."/>
            <person name="Larimer J."/>
            <person name="McCowan C."/>
            <person name="Murphy C."/>
            <person name="Pearson M."/>
            <person name="Poon T.W."/>
            <person name="Priest M."/>
            <person name="Roberts A."/>
            <person name="Saif S."/>
            <person name="Shea T."/>
            <person name="Sisk P."/>
            <person name="Sykes S."/>
            <person name="Wortman J."/>
            <person name="Nusbaum C."/>
            <person name="Birren B."/>
        </authorList>
    </citation>
    <scope>NUCLEOTIDE SEQUENCE [LARGE SCALE GENOMIC DNA]</scope>
    <source>
        <strain evidence="5 6">CBS 119918</strain>
    </source>
</reference>
<sequence length="558" mass="63971">MGRVEPFTFVEGVKDTANNGGFDDYVDILSAKVADVDIQFSSRLRAQYPEMIVTTVPGGNVNLIYFADLGYAHYEADTEHDTLSRWRGFVPPDVKRGGEGHLGEMISYAKYKYKFGDEFFLLYYVKFSYTIIQYILKEPRGDSETPNTHSSETDKLLKAAGDVLYKQVPGIFVYDRIWAKDLTLLKEVQKMTWDKVILDEKMKESLVQVSQKFFDSKNVYDNLGVPWKRGLLFHGPPGNGKTITIKALMRTLSLRDPPIPTLYIKSAPGTYYIHSVFDFARYMSPCLLVLEDVETIVTPSTRSYFFNEVDGLENNNGILTVASTNFLDQLDPGLSKRPSRFDRKYLFPLPNLHERELYAGYWRDKLKKNNVKVSFPKMLCAPMARITDGFSFAYMQEAYVSSLLEIARGDDMPRVVGFPDVDDDNEHEHDPLEHHILWRVFKEQVKILRDNMDGQHEDKPPLLPRPPPNQVPYEESPTIIPVESSVLDFPGGRGGRGAGYRNNNSSHIPASIFLGGRNDLDRDLQARQFLQRWEKYPQRNEAATEYRGLNYGLTWMTH</sequence>
<dbReference type="InterPro" id="IPR003593">
    <property type="entry name" value="AAA+_ATPase"/>
</dbReference>
<dbReference type="InterPro" id="IPR050221">
    <property type="entry name" value="26S_Proteasome_ATPase"/>
</dbReference>
<evidence type="ECO:0000256" key="1">
    <source>
        <dbReference type="ARBA" id="ARBA00006914"/>
    </source>
</evidence>
<comment type="similarity">
    <text evidence="1">Belongs to the AAA ATPase family.</text>
</comment>
<feature type="domain" description="AAA+ ATPase" evidence="4">
    <location>
        <begin position="227"/>
        <end position="351"/>
    </location>
</feature>
<dbReference type="GO" id="GO:0005524">
    <property type="term" value="F:ATP binding"/>
    <property type="evidence" value="ECO:0007669"/>
    <property type="project" value="UniProtKB-KW"/>
</dbReference>
<keyword evidence="2" id="KW-0547">Nucleotide-binding</keyword>
<evidence type="ECO:0000313" key="6">
    <source>
        <dbReference type="Proteomes" id="UP000027920"/>
    </source>
</evidence>
<evidence type="ECO:0000259" key="4">
    <source>
        <dbReference type="SMART" id="SM00382"/>
    </source>
</evidence>
<dbReference type="AlphaFoldDB" id="A0A072PJJ7"/>
<proteinExistence type="inferred from homology"/>
<comment type="caution">
    <text evidence="5">The sequence shown here is derived from an EMBL/GenBank/DDBJ whole genome shotgun (WGS) entry which is preliminary data.</text>
</comment>
<dbReference type="STRING" id="1182545.A0A072PJJ7"/>
<dbReference type="GO" id="GO:0008540">
    <property type="term" value="C:proteasome regulatory particle, base subcomplex"/>
    <property type="evidence" value="ECO:0007669"/>
    <property type="project" value="UniProtKB-ARBA"/>
</dbReference>
<accession>A0A072PJJ7</accession>
<dbReference type="VEuPathDB" id="FungiDB:A1O9_04916"/>
<organism evidence="5 6">
    <name type="scientific">Exophiala aquamarina CBS 119918</name>
    <dbReference type="NCBI Taxonomy" id="1182545"/>
    <lineage>
        <taxon>Eukaryota</taxon>
        <taxon>Fungi</taxon>
        <taxon>Dikarya</taxon>
        <taxon>Ascomycota</taxon>
        <taxon>Pezizomycotina</taxon>
        <taxon>Eurotiomycetes</taxon>
        <taxon>Chaetothyriomycetidae</taxon>
        <taxon>Chaetothyriales</taxon>
        <taxon>Herpotrichiellaceae</taxon>
        <taxon>Exophiala</taxon>
    </lineage>
</organism>